<keyword evidence="1" id="KW-0805">Transcription regulation</keyword>
<dbReference type="EMBL" id="FOZG01000001">
    <property type="protein sequence ID" value="SFR76092.1"/>
    <property type="molecule type" value="Genomic_DNA"/>
</dbReference>
<dbReference type="InterPro" id="IPR000835">
    <property type="entry name" value="HTH_MarR-typ"/>
</dbReference>
<dbReference type="Pfam" id="PF12802">
    <property type="entry name" value="MarR_2"/>
    <property type="match status" value="1"/>
</dbReference>
<evidence type="ECO:0000256" key="1">
    <source>
        <dbReference type="ARBA" id="ARBA00023015"/>
    </source>
</evidence>
<dbReference type="PRINTS" id="PR00598">
    <property type="entry name" value="HTHMARR"/>
</dbReference>
<keyword evidence="2 5" id="KW-0238">DNA-binding</keyword>
<proteinExistence type="predicted"/>
<reference evidence="5 6" key="1">
    <citation type="submission" date="2016-10" db="EMBL/GenBank/DDBJ databases">
        <authorList>
            <person name="de Groot N.N."/>
        </authorList>
    </citation>
    <scope>NUCLEOTIDE SEQUENCE [LARGE SCALE GENOMIC DNA]</scope>
    <source>
        <strain evidence="5 6">S5-249</strain>
    </source>
</reference>
<dbReference type="InterPro" id="IPR052067">
    <property type="entry name" value="Metal_resp_HTH_trans_reg"/>
</dbReference>
<evidence type="ECO:0000256" key="2">
    <source>
        <dbReference type="ARBA" id="ARBA00023125"/>
    </source>
</evidence>
<dbReference type="SUPFAM" id="SSF46785">
    <property type="entry name" value="Winged helix' DNA-binding domain"/>
    <property type="match status" value="1"/>
</dbReference>
<keyword evidence="6" id="KW-1185">Reference proteome</keyword>
<dbReference type="InterPro" id="IPR036388">
    <property type="entry name" value="WH-like_DNA-bd_sf"/>
</dbReference>
<protein>
    <submittedName>
        <fullName evidence="5">DNA-binding transcriptional regulator, MarR family</fullName>
    </submittedName>
</protein>
<dbReference type="PROSITE" id="PS50995">
    <property type="entry name" value="HTH_MARR_2"/>
    <property type="match status" value="1"/>
</dbReference>
<dbReference type="AlphaFoldDB" id="A0A1I6JB02"/>
<accession>A0A1I6JB02</accession>
<evidence type="ECO:0000259" key="4">
    <source>
        <dbReference type="PROSITE" id="PS50995"/>
    </source>
</evidence>
<dbReference type="PANTHER" id="PTHR35790:SF4">
    <property type="entry name" value="HTH-TYPE TRANSCRIPTIONAL REGULATOR PCHR"/>
    <property type="match status" value="1"/>
</dbReference>
<feature type="domain" description="HTH marR-type" evidence="4">
    <location>
        <begin position="1"/>
        <end position="147"/>
    </location>
</feature>
<gene>
    <name evidence="5" type="ORF">SAMN05192580_0044</name>
</gene>
<dbReference type="Proteomes" id="UP000198824">
    <property type="component" value="Unassembled WGS sequence"/>
</dbReference>
<dbReference type="GO" id="GO:0003677">
    <property type="term" value="F:DNA binding"/>
    <property type="evidence" value="ECO:0007669"/>
    <property type="project" value="UniProtKB-KW"/>
</dbReference>
<name>A0A1I6JB02_9SPHN</name>
<dbReference type="STRING" id="1166337.SAMN05192580_0044"/>
<dbReference type="SMART" id="SM00347">
    <property type="entry name" value="HTH_MARR"/>
    <property type="match status" value="1"/>
</dbReference>
<dbReference type="GO" id="GO:0003700">
    <property type="term" value="F:DNA-binding transcription factor activity"/>
    <property type="evidence" value="ECO:0007669"/>
    <property type="project" value="InterPro"/>
</dbReference>
<evidence type="ECO:0000313" key="5">
    <source>
        <dbReference type="EMBL" id="SFR76092.1"/>
    </source>
</evidence>
<keyword evidence="3" id="KW-0804">Transcription</keyword>
<dbReference type="InterPro" id="IPR036390">
    <property type="entry name" value="WH_DNA-bd_sf"/>
</dbReference>
<dbReference type="PANTHER" id="PTHR35790">
    <property type="entry name" value="HTH-TYPE TRANSCRIPTIONAL REGULATOR PCHR"/>
    <property type="match status" value="1"/>
</dbReference>
<sequence>MIRSSMAKRALILDEFLPYRLSFTSNLVSEAVAGAYMALFDLRIPEWRVIAVAAEHDGISQQEIGLATRMDKVTVSRAAIALTARGLLLKRPHPGDKRSHRLSLSAAGRALYAQVAPKALELEERIFAALPEGELDAFVATLRKIDAVVLRWDEDALTAPTAPAD</sequence>
<evidence type="ECO:0000313" key="6">
    <source>
        <dbReference type="Proteomes" id="UP000198824"/>
    </source>
</evidence>
<dbReference type="Gene3D" id="1.10.10.10">
    <property type="entry name" value="Winged helix-like DNA-binding domain superfamily/Winged helix DNA-binding domain"/>
    <property type="match status" value="1"/>
</dbReference>
<organism evidence="5 6">
    <name type="scientific">Sphingomonas jatrophae</name>
    <dbReference type="NCBI Taxonomy" id="1166337"/>
    <lineage>
        <taxon>Bacteria</taxon>
        <taxon>Pseudomonadati</taxon>
        <taxon>Pseudomonadota</taxon>
        <taxon>Alphaproteobacteria</taxon>
        <taxon>Sphingomonadales</taxon>
        <taxon>Sphingomonadaceae</taxon>
        <taxon>Sphingomonas</taxon>
    </lineage>
</organism>
<evidence type="ECO:0000256" key="3">
    <source>
        <dbReference type="ARBA" id="ARBA00023163"/>
    </source>
</evidence>